<dbReference type="CDD" id="cd01392">
    <property type="entry name" value="HTH_LacI"/>
    <property type="match status" value="1"/>
</dbReference>
<dbReference type="InterPro" id="IPR001761">
    <property type="entry name" value="Peripla_BP/Lac1_sug-bd_dom"/>
</dbReference>
<dbReference type="PANTHER" id="PTHR30146:SF109">
    <property type="entry name" value="HTH-TYPE TRANSCRIPTIONAL REGULATOR GALS"/>
    <property type="match status" value="1"/>
</dbReference>
<dbReference type="GO" id="GO:0003677">
    <property type="term" value="F:DNA binding"/>
    <property type="evidence" value="ECO:0007669"/>
    <property type="project" value="UniProtKB-KW"/>
</dbReference>
<evidence type="ECO:0000256" key="1">
    <source>
        <dbReference type="ARBA" id="ARBA00023015"/>
    </source>
</evidence>
<feature type="domain" description="HTH lacI-type" evidence="4">
    <location>
        <begin position="11"/>
        <end position="65"/>
    </location>
</feature>
<comment type="caution">
    <text evidence="5">The sequence shown here is derived from an EMBL/GenBank/DDBJ whole genome shotgun (WGS) entry which is preliminary data.</text>
</comment>
<proteinExistence type="predicted"/>
<accession>A0ABW4JGK3</accession>
<organism evidence="5 6">
    <name type="scientific">Alicyclobacillus fodiniaquatilis</name>
    <dbReference type="NCBI Taxonomy" id="1661150"/>
    <lineage>
        <taxon>Bacteria</taxon>
        <taxon>Bacillati</taxon>
        <taxon>Bacillota</taxon>
        <taxon>Bacilli</taxon>
        <taxon>Bacillales</taxon>
        <taxon>Alicyclobacillaceae</taxon>
        <taxon>Alicyclobacillus</taxon>
    </lineage>
</organism>
<keyword evidence="2 5" id="KW-0238">DNA-binding</keyword>
<evidence type="ECO:0000313" key="6">
    <source>
        <dbReference type="Proteomes" id="UP001597079"/>
    </source>
</evidence>
<keyword evidence="1" id="KW-0805">Transcription regulation</keyword>
<dbReference type="InterPro" id="IPR028082">
    <property type="entry name" value="Peripla_BP_I"/>
</dbReference>
<evidence type="ECO:0000256" key="2">
    <source>
        <dbReference type="ARBA" id="ARBA00023125"/>
    </source>
</evidence>
<dbReference type="Pfam" id="PF00532">
    <property type="entry name" value="Peripla_BP_1"/>
    <property type="match status" value="1"/>
</dbReference>
<dbReference type="Pfam" id="PF00356">
    <property type="entry name" value="LacI"/>
    <property type="match status" value="1"/>
</dbReference>
<dbReference type="SUPFAM" id="SSF47413">
    <property type="entry name" value="lambda repressor-like DNA-binding domains"/>
    <property type="match status" value="1"/>
</dbReference>
<dbReference type="Gene3D" id="3.40.50.2300">
    <property type="match status" value="2"/>
</dbReference>
<dbReference type="Proteomes" id="UP001597079">
    <property type="component" value="Unassembled WGS sequence"/>
</dbReference>
<dbReference type="RefSeq" id="WP_377942004.1">
    <property type="nucleotide sequence ID" value="NZ_JBHUCX010000018.1"/>
</dbReference>
<keyword evidence="3" id="KW-0804">Transcription</keyword>
<evidence type="ECO:0000313" key="5">
    <source>
        <dbReference type="EMBL" id="MFD1674182.1"/>
    </source>
</evidence>
<reference evidence="6" key="1">
    <citation type="journal article" date="2019" name="Int. J. Syst. Evol. Microbiol.">
        <title>The Global Catalogue of Microorganisms (GCM) 10K type strain sequencing project: providing services to taxonomists for standard genome sequencing and annotation.</title>
        <authorList>
            <consortium name="The Broad Institute Genomics Platform"/>
            <consortium name="The Broad Institute Genome Sequencing Center for Infectious Disease"/>
            <person name="Wu L."/>
            <person name="Ma J."/>
        </authorList>
    </citation>
    <scope>NUCLEOTIDE SEQUENCE [LARGE SCALE GENOMIC DNA]</scope>
    <source>
        <strain evidence="6">CGMCC 1.12286</strain>
    </source>
</reference>
<dbReference type="PROSITE" id="PS50932">
    <property type="entry name" value="HTH_LACI_2"/>
    <property type="match status" value="1"/>
</dbReference>
<evidence type="ECO:0000259" key="4">
    <source>
        <dbReference type="PROSITE" id="PS50932"/>
    </source>
</evidence>
<dbReference type="SUPFAM" id="SSF53822">
    <property type="entry name" value="Periplasmic binding protein-like I"/>
    <property type="match status" value="1"/>
</dbReference>
<gene>
    <name evidence="5" type="ORF">ACFSB2_05575</name>
</gene>
<dbReference type="PANTHER" id="PTHR30146">
    <property type="entry name" value="LACI-RELATED TRANSCRIPTIONAL REPRESSOR"/>
    <property type="match status" value="1"/>
</dbReference>
<dbReference type="EMBL" id="JBHUCX010000018">
    <property type="protein sequence ID" value="MFD1674182.1"/>
    <property type="molecule type" value="Genomic_DNA"/>
</dbReference>
<protein>
    <submittedName>
        <fullName evidence="5">LacI family DNA-binding transcriptional regulator</fullName>
    </submittedName>
</protein>
<name>A0ABW4JGK3_9BACL</name>
<dbReference type="InterPro" id="IPR000843">
    <property type="entry name" value="HTH_LacI"/>
</dbReference>
<dbReference type="InterPro" id="IPR010982">
    <property type="entry name" value="Lambda_DNA-bd_dom_sf"/>
</dbReference>
<dbReference type="SMART" id="SM00354">
    <property type="entry name" value="HTH_LACI"/>
    <property type="match status" value="1"/>
</dbReference>
<sequence>MDKKNTNDGNINISTIAKLANTSVMTVSRVLNNKPDVSKKTRQKVLDVIKEYNYKPHALARKLSGGKTGIIGIALYTQGQPLSGFYVEVLQGVQMELAKNGHDVLLLAPSPNDEYGRRVVQTNLLDGIVLMGPHTSSHDVFNLREEKFPFITIGRRVFDDYTAPFVAPNYERAFREVVGYAAEKEVTSISVIIGGLNIDDTSCFVQDRIRGIKNGMALYGEGRQLSLVSGVSSFEDGYEHFSKLETLPELLVLDSSEYSFGAVMALRDRGITTDGSLQFAGINYENAFMQRYEDVLGISIPQWRISWTELGALAAQDLLSRVTDEEAESINARYCDFYQQT</sequence>
<dbReference type="Gene3D" id="1.10.260.40">
    <property type="entry name" value="lambda repressor-like DNA-binding domains"/>
    <property type="match status" value="1"/>
</dbReference>
<keyword evidence="6" id="KW-1185">Reference proteome</keyword>
<evidence type="ECO:0000256" key="3">
    <source>
        <dbReference type="ARBA" id="ARBA00023163"/>
    </source>
</evidence>